<dbReference type="OrthoDB" id="283809at2"/>
<dbReference type="InterPro" id="IPR010998">
    <property type="entry name" value="Integrase_recombinase_N"/>
</dbReference>
<dbReference type="InterPro" id="IPR002104">
    <property type="entry name" value="Integrase_catalytic"/>
</dbReference>
<dbReference type="Gene3D" id="1.10.443.10">
    <property type="entry name" value="Intergrase catalytic core"/>
    <property type="match status" value="1"/>
</dbReference>
<dbReference type="InterPro" id="IPR013762">
    <property type="entry name" value="Integrase-like_cat_sf"/>
</dbReference>
<keyword evidence="1" id="KW-0229">DNA integration</keyword>
<evidence type="ECO:0000256" key="2">
    <source>
        <dbReference type="ARBA" id="ARBA00023125"/>
    </source>
</evidence>
<accession>A0A3N0I5J5</accession>
<evidence type="ECO:0000259" key="6">
    <source>
        <dbReference type="PROSITE" id="PS51900"/>
    </source>
</evidence>
<dbReference type="AlphaFoldDB" id="A0A3N0I5J5"/>
<dbReference type="Pfam" id="PF00589">
    <property type="entry name" value="Phage_integrase"/>
    <property type="match status" value="1"/>
</dbReference>
<dbReference type="CDD" id="cd00798">
    <property type="entry name" value="INT_XerDC_C"/>
    <property type="match status" value="1"/>
</dbReference>
<dbReference type="InterPro" id="IPR011010">
    <property type="entry name" value="DNA_brk_join_enz"/>
</dbReference>
<dbReference type="PANTHER" id="PTHR30349:SF81">
    <property type="entry name" value="TYROSINE RECOMBINASE XERC"/>
    <property type="match status" value="1"/>
</dbReference>
<dbReference type="Proteomes" id="UP000276568">
    <property type="component" value="Unassembled WGS sequence"/>
</dbReference>
<name>A0A3N0I5J5_9FIRM</name>
<dbReference type="InterPro" id="IPR004107">
    <property type="entry name" value="Integrase_SAM-like_N"/>
</dbReference>
<feature type="domain" description="Tyr recombinase" evidence="5">
    <location>
        <begin position="107"/>
        <end position="288"/>
    </location>
</feature>
<evidence type="ECO:0000256" key="3">
    <source>
        <dbReference type="ARBA" id="ARBA00023172"/>
    </source>
</evidence>
<evidence type="ECO:0000313" key="8">
    <source>
        <dbReference type="Proteomes" id="UP000276568"/>
    </source>
</evidence>
<dbReference type="RefSeq" id="WP_128519764.1">
    <property type="nucleotide sequence ID" value="NZ_RJQC01000001.1"/>
</dbReference>
<dbReference type="Gene3D" id="1.10.150.130">
    <property type="match status" value="1"/>
</dbReference>
<comment type="caution">
    <text evidence="7">The sequence shown here is derived from an EMBL/GenBank/DDBJ whole genome shotgun (WGS) entry which is preliminary data.</text>
</comment>
<evidence type="ECO:0000256" key="4">
    <source>
        <dbReference type="PROSITE-ProRule" id="PRU01248"/>
    </source>
</evidence>
<organism evidence="7 8">
    <name type="scientific">Absicoccus porci</name>
    <dbReference type="NCBI Taxonomy" id="2486576"/>
    <lineage>
        <taxon>Bacteria</taxon>
        <taxon>Bacillati</taxon>
        <taxon>Bacillota</taxon>
        <taxon>Erysipelotrichia</taxon>
        <taxon>Erysipelotrichales</taxon>
        <taxon>Erysipelotrichaceae</taxon>
        <taxon>Absicoccus</taxon>
    </lineage>
</organism>
<reference evidence="7 8" key="1">
    <citation type="submission" date="2018-11" db="EMBL/GenBank/DDBJ databases">
        <title>Clostridium sp. nov., a member of the family Erysipelotrichaceae isolated from pig faeces.</title>
        <authorList>
            <person name="Chang Y.-H."/>
        </authorList>
    </citation>
    <scope>NUCLEOTIDE SEQUENCE [LARGE SCALE GENOMIC DNA]</scope>
    <source>
        <strain evidence="7 8">YH-panp20</strain>
    </source>
</reference>
<dbReference type="PANTHER" id="PTHR30349">
    <property type="entry name" value="PHAGE INTEGRASE-RELATED"/>
    <property type="match status" value="1"/>
</dbReference>
<feature type="domain" description="Core-binding (CB)" evidence="6">
    <location>
        <begin position="1"/>
        <end position="86"/>
    </location>
</feature>
<dbReference type="EMBL" id="RJQC01000001">
    <property type="protein sequence ID" value="RNM31866.1"/>
    <property type="molecule type" value="Genomic_DNA"/>
</dbReference>
<dbReference type="GO" id="GO:0006310">
    <property type="term" value="P:DNA recombination"/>
    <property type="evidence" value="ECO:0007669"/>
    <property type="project" value="UniProtKB-KW"/>
</dbReference>
<evidence type="ECO:0000256" key="1">
    <source>
        <dbReference type="ARBA" id="ARBA00022908"/>
    </source>
</evidence>
<proteinExistence type="predicted"/>
<dbReference type="PROSITE" id="PS51900">
    <property type="entry name" value="CB"/>
    <property type="match status" value="1"/>
</dbReference>
<keyword evidence="3" id="KW-0233">DNA recombination</keyword>
<sequence>MKLKEAIDDYLINGRVVAQKSSKTMDAYQHNLVVYAKYLENESIINVEDITILQIDSFLNVYALDHVASSVNQMIATLHSFHKFTSLNHPEYKDPTTSLRGINNNRHLPVYCSIADLKKLFESFGSSNQDIYHKTILVVLYSCGLRVSELCDLRCNDVHLSQQIVKVKGKGDKERIIPMASACCEQIEEYMRLVRCDWDKKHIPQLFVNRLGHPCTRQYVHHLIKEKVNALDLDPRISAHSFRHSFATHLLDGHADLRIVQELLGHSDIQTTQIYTHIQSDRLKNTYDSYFLWTDKKEEEK</sequence>
<dbReference type="InterPro" id="IPR050090">
    <property type="entry name" value="Tyrosine_recombinase_XerCD"/>
</dbReference>
<keyword evidence="8" id="KW-1185">Reference proteome</keyword>
<protein>
    <submittedName>
        <fullName evidence="7">Tyrosine recombinase</fullName>
    </submittedName>
</protein>
<dbReference type="GO" id="GO:0015074">
    <property type="term" value="P:DNA integration"/>
    <property type="evidence" value="ECO:0007669"/>
    <property type="project" value="UniProtKB-KW"/>
</dbReference>
<dbReference type="InterPro" id="IPR044068">
    <property type="entry name" value="CB"/>
</dbReference>
<dbReference type="GO" id="GO:0003677">
    <property type="term" value="F:DNA binding"/>
    <property type="evidence" value="ECO:0007669"/>
    <property type="project" value="UniProtKB-UniRule"/>
</dbReference>
<keyword evidence="2 4" id="KW-0238">DNA-binding</keyword>
<dbReference type="Pfam" id="PF02899">
    <property type="entry name" value="Phage_int_SAM_1"/>
    <property type="match status" value="1"/>
</dbReference>
<evidence type="ECO:0000313" key="7">
    <source>
        <dbReference type="EMBL" id="RNM31866.1"/>
    </source>
</evidence>
<dbReference type="SUPFAM" id="SSF56349">
    <property type="entry name" value="DNA breaking-rejoining enzymes"/>
    <property type="match status" value="1"/>
</dbReference>
<evidence type="ECO:0000259" key="5">
    <source>
        <dbReference type="PROSITE" id="PS51898"/>
    </source>
</evidence>
<gene>
    <name evidence="7" type="ORF">EDX97_03315</name>
</gene>
<dbReference type="PROSITE" id="PS51898">
    <property type="entry name" value="TYR_RECOMBINASE"/>
    <property type="match status" value="1"/>
</dbReference>